<keyword evidence="5" id="KW-1185">Reference proteome</keyword>
<dbReference type="Proteomes" id="UP000054477">
    <property type="component" value="Unassembled WGS sequence"/>
</dbReference>
<reference evidence="4 5" key="1">
    <citation type="submission" date="2014-04" db="EMBL/GenBank/DDBJ databases">
        <authorList>
            <consortium name="DOE Joint Genome Institute"/>
            <person name="Kuo A."/>
            <person name="Kohler A."/>
            <person name="Nagy L.G."/>
            <person name="Floudas D."/>
            <person name="Copeland A."/>
            <person name="Barry K.W."/>
            <person name="Cichocki N."/>
            <person name="Veneault-Fourrey C."/>
            <person name="LaButti K."/>
            <person name="Lindquist E.A."/>
            <person name="Lipzen A."/>
            <person name="Lundell T."/>
            <person name="Morin E."/>
            <person name="Murat C."/>
            <person name="Sun H."/>
            <person name="Tunlid A."/>
            <person name="Henrissat B."/>
            <person name="Grigoriev I.V."/>
            <person name="Hibbett D.S."/>
            <person name="Martin F."/>
            <person name="Nordberg H.P."/>
            <person name="Cantor M.N."/>
            <person name="Hua S.X."/>
        </authorList>
    </citation>
    <scope>NUCLEOTIDE SEQUENCE [LARGE SCALE GENOMIC DNA]</scope>
    <source>
        <strain evidence="4 5">LaAM-08-1</strain>
    </source>
</reference>
<keyword evidence="1" id="KW-0378">Hydrolase</keyword>
<evidence type="ECO:0000313" key="5">
    <source>
        <dbReference type="Proteomes" id="UP000054477"/>
    </source>
</evidence>
<dbReference type="AlphaFoldDB" id="A0A0C9WUX1"/>
<evidence type="ECO:0000256" key="1">
    <source>
        <dbReference type="ARBA" id="ARBA00022722"/>
    </source>
</evidence>
<feature type="region of interest" description="Disordered" evidence="3">
    <location>
        <begin position="537"/>
        <end position="577"/>
    </location>
</feature>
<keyword evidence="2" id="KW-0175">Coiled coil</keyword>
<sequence length="577" mass="65330">QVLGEKEILEKSNDELVPSFLEANKQMIKDAGGQAKWDALPEKERTELLARMMEKLVVKLGADAYEQMPEEEKKMLSLFIWAGCGCHKDLNTVKGGYAAIVAWWKKNPSKTGPIKLPNRDKAAVLKNAPEPTQAKTNDQQDAFDKTESGGIKATQLAGPLLNHKDDKKGHHDEFRAWWQSHVGTPFTFPDTSNTRFQSHCEAAAMLLLHLDHSIEFLEYVRDKKDTRKFNNMENNLYKALHCNATKTELAVLTLYGQAVSHPYMKEIRGDPTLNMLNLGPLHKKIHSFMKHISEDPSFLIGPNVTHETGTFNGEPWHNEEVIKAIQRLAPSFPHLKELVAIFFEGAGETWKRFTSEFAPGGLIDEATVDERALAWMPPTNDVNEGALGSFRVLMRKQPQLTLLQYNAQAMFAQNNTIAFMKKKLGPDDLKYIYKMARETAGEEKKRHEEIIKHTEENIKNKEASRSKRVKKAAEKTKRIAAIQLIFDKERIKDLKGVALYDHLDAFKAAGAPLEGINRKTRVQIVRVALQEAIDKKEEGEWVPNIPESEHEDSESGEEFQDVVDLDSSAELESGWED</sequence>
<evidence type="ECO:0000313" key="4">
    <source>
        <dbReference type="EMBL" id="KIK03110.1"/>
    </source>
</evidence>
<dbReference type="OrthoDB" id="3052721at2759"/>
<dbReference type="GO" id="GO:0000175">
    <property type="term" value="F:3'-5'-RNA exonuclease activity"/>
    <property type="evidence" value="ECO:0007669"/>
    <property type="project" value="InterPro"/>
</dbReference>
<reference evidence="5" key="2">
    <citation type="submission" date="2015-01" db="EMBL/GenBank/DDBJ databases">
        <title>Evolutionary Origins and Diversification of the Mycorrhizal Mutualists.</title>
        <authorList>
            <consortium name="DOE Joint Genome Institute"/>
            <consortium name="Mycorrhizal Genomics Consortium"/>
            <person name="Kohler A."/>
            <person name="Kuo A."/>
            <person name="Nagy L.G."/>
            <person name="Floudas D."/>
            <person name="Copeland A."/>
            <person name="Barry K.W."/>
            <person name="Cichocki N."/>
            <person name="Veneault-Fourrey C."/>
            <person name="LaButti K."/>
            <person name="Lindquist E.A."/>
            <person name="Lipzen A."/>
            <person name="Lundell T."/>
            <person name="Morin E."/>
            <person name="Murat C."/>
            <person name="Riley R."/>
            <person name="Ohm R."/>
            <person name="Sun H."/>
            <person name="Tunlid A."/>
            <person name="Henrissat B."/>
            <person name="Grigoriev I.V."/>
            <person name="Hibbett D.S."/>
            <person name="Martin F."/>
        </authorList>
    </citation>
    <scope>NUCLEOTIDE SEQUENCE [LARGE SCALE GENOMIC DNA]</scope>
    <source>
        <strain evidence="5">LaAM-08-1</strain>
    </source>
</reference>
<evidence type="ECO:0000256" key="3">
    <source>
        <dbReference type="SAM" id="MobiDB-lite"/>
    </source>
</evidence>
<proteinExistence type="predicted"/>
<gene>
    <name evidence="4" type="ORF">K443DRAFT_57284</name>
</gene>
<accession>A0A0C9WUX1</accession>
<name>A0A0C9WUX1_9AGAR</name>
<dbReference type="STRING" id="1095629.A0A0C9WUX1"/>
<dbReference type="PANTHER" id="PTHR11046:SF25">
    <property type="match status" value="1"/>
</dbReference>
<feature type="compositionally biased region" description="Acidic residues" evidence="3">
    <location>
        <begin position="549"/>
        <end position="577"/>
    </location>
</feature>
<organism evidence="4 5">
    <name type="scientific">Laccaria amethystina LaAM-08-1</name>
    <dbReference type="NCBI Taxonomy" id="1095629"/>
    <lineage>
        <taxon>Eukaryota</taxon>
        <taxon>Fungi</taxon>
        <taxon>Dikarya</taxon>
        <taxon>Basidiomycota</taxon>
        <taxon>Agaricomycotina</taxon>
        <taxon>Agaricomycetes</taxon>
        <taxon>Agaricomycetidae</taxon>
        <taxon>Agaricales</taxon>
        <taxon>Agaricineae</taxon>
        <taxon>Hydnangiaceae</taxon>
        <taxon>Laccaria</taxon>
    </lineage>
</organism>
<dbReference type="InterPro" id="IPR022894">
    <property type="entry name" value="Oligoribonuclease"/>
</dbReference>
<protein>
    <submittedName>
        <fullName evidence="4">Uncharacterized protein</fullName>
    </submittedName>
</protein>
<feature type="non-terminal residue" evidence="4">
    <location>
        <position position="577"/>
    </location>
</feature>
<feature type="coiled-coil region" evidence="2">
    <location>
        <begin position="437"/>
        <end position="464"/>
    </location>
</feature>
<feature type="region of interest" description="Disordered" evidence="3">
    <location>
        <begin position="128"/>
        <end position="149"/>
    </location>
</feature>
<evidence type="ECO:0000256" key="2">
    <source>
        <dbReference type="SAM" id="Coils"/>
    </source>
</evidence>
<feature type="non-terminal residue" evidence="4">
    <location>
        <position position="1"/>
    </location>
</feature>
<keyword evidence="1" id="KW-0540">Nuclease</keyword>
<dbReference type="HOGENOM" id="CLU_006824_1_0_1"/>
<dbReference type="PANTHER" id="PTHR11046">
    <property type="entry name" value="OLIGORIBONUCLEASE, MITOCHONDRIAL"/>
    <property type="match status" value="1"/>
</dbReference>
<dbReference type="EMBL" id="KN838583">
    <property type="protein sequence ID" value="KIK03110.1"/>
    <property type="molecule type" value="Genomic_DNA"/>
</dbReference>